<dbReference type="STRING" id="441959.B8LVI8"/>
<dbReference type="Proteomes" id="UP000001745">
    <property type="component" value="Unassembled WGS sequence"/>
</dbReference>
<dbReference type="HOGENOM" id="CLU_627141_0_0_1"/>
<evidence type="ECO:0000313" key="2">
    <source>
        <dbReference type="EMBL" id="EED24007.1"/>
    </source>
</evidence>
<dbReference type="InParanoid" id="B8LVI8"/>
<protein>
    <submittedName>
        <fullName evidence="2">Uncharacterized protein</fullName>
    </submittedName>
</protein>
<dbReference type="EMBL" id="EQ962652">
    <property type="protein sequence ID" value="EED24007.1"/>
    <property type="molecule type" value="Genomic_DNA"/>
</dbReference>
<proteinExistence type="predicted"/>
<feature type="region of interest" description="Disordered" evidence="1">
    <location>
        <begin position="187"/>
        <end position="264"/>
    </location>
</feature>
<feature type="compositionally biased region" description="Acidic residues" evidence="1">
    <location>
        <begin position="195"/>
        <end position="264"/>
    </location>
</feature>
<gene>
    <name evidence="2" type="ORF">TSTA_073930</name>
</gene>
<accession>B8LVI8</accession>
<dbReference type="GeneID" id="8102680"/>
<dbReference type="VEuPathDB" id="FungiDB:TSTA_073930"/>
<reference evidence="3" key="1">
    <citation type="journal article" date="2015" name="Genome Announc.">
        <title>Genome sequence of the AIDS-associated pathogen Penicillium marneffei (ATCC18224) and its near taxonomic relative Talaromyces stipitatus (ATCC10500).</title>
        <authorList>
            <person name="Nierman W.C."/>
            <person name="Fedorova-Abrams N.D."/>
            <person name="Andrianopoulos A."/>
        </authorList>
    </citation>
    <scope>NUCLEOTIDE SEQUENCE [LARGE SCALE GENOMIC DNA]</scope>
    <source>
        <strain evidence="3">ATCC 10500 / CBS 375.48 / QM 6759 / NRRL 1006</strain>
    </source>
</reference>
<name>B8LVI8_TALSN</name>
<organism evidence="2 3">
    <name type="scientific">Talaromyces stipitatus (strain ATCC 10500 / CBS 375.48 / QM 6759 / NRRL 1006)</name>
    <name type="common">Penicillium stipitatum</name>
    <dbReference type="NCBI Taxonomy" id="441959"/>
    <lineage>
        <taxon>Eukaryota</taxon>
        <taxon>Fungi</taxon>
        <taxon>Dikarya</taxon>
        <taxon>Ascomycota</taxon>
        <taxon>Pezizomycotina</taxon>
        <taxon>Eurotiomycetes</taxon>
        <taxon>Eurotiomycetidae</taxon>
        <taxon>Eurotiales</taxon>
        <taxon>Trichocomaceae</taxon>
        <taxon>Talaromyces</taxon>
        <taxon>Talaromyces sect. Talaromyces</taxon>
    </lineage>
</organism>
<evidence type="ECO:0000313" key="3">
    <source>
        <dbReference type="Proteomes" id="UP000001745"/>
    </source>
</evidence>
<dbReference type="AlphaFoldDB" id="B8LVI8"/>
<dbReference type="Gene3D" id="3.30.70.2850">
    <property type="match status" value="1"/>
</dbReference>
<keyword evidence="3" id="KW-1185">Reference proteome</keyword>
<dbReference type="RefSeq" id="XP_002341394.1">
    <property type="nucleotide sequence ID" value="XM_002341353.1"/>
</dbReference>
<dbReference type="OrthoDB" id="3940621at2759"/>
<evidence type="ECO:0000256" key="1">
    <source>
        <dbReference type="SAM" id="MobiDB-lite"/>
    </source>
</evidence>
<sequence>MSSSGLGNFGKLPPEIRFMIWSDFVPSGHERSKTDLSILRASKQLHAEVLSYLHETISTLAIVVRAEFDELHQLVDSSTHLSFEIWSGGALLRRNGDDGDDVESEMERLARASRWKFSSARDALERGFEFLPLDKLSAIMCIDAPDPDDEGQLICLCLRMRQVALLLKSLRKPISHVGVRLGEPRAWRRKKGERVEEEEEESEDSDDDNDDDDDDDDSDDDDDNGEEDDSEGGEEEMDEEEDEQQEGVVEEQMEEDTDEKEDEEAKLQFSLEDMFLPDLAFIQTDIQAVLFPLYSLENVDLFLFNTADAPLLFPTVSPDAFDCVPAIILGWNDMYHYWLHTRLDCAEGDTAFTVRLDRFAMWQEEKYDDLFLEMLKRYPIQLDVLDENGLDGVRRRYVYAHTLRYFISRRTLEDLPRDIDLRTIAPNIPPRHWVNIFPGGLLPLEIDEFSPYAGHDFWFEFEDYASDWHSRQMSLQFRQEEQEDPSANLPGMDAFAKAVSDAQNEVELLMDDDPFTVERTIEKFGIRRSDW</sequence>